<feature type="domain" description="ANTAR" evidence="5">
    <location>
        <begin position="159"/>
        <end position="220"/>
    </location>
</feature>
<gene>
    <name evidence="6" type="ORF">SAMN04488085_11495</name>
</gene>
<keyword evidence="3" id="KW-0805">Transcription regulation</keyword>
<dbReference type="SMART" id="SM00065">
    <property type="entry name" value="GAF"/>
    <property type="match status" value="1"/>
</dbReference>
<dbReference type="InterPro" id="IPR029016">
    <property type="entry name" value="GAF-like_dom_sf"/>
</dbReference>
<accession>A0A1I4J9H8</accession>
<evidence type="ECO:0000313" key="6">
    <source>
        <dbReference type="EMBL" id="SFL62776.1"/>
    </source>
</evidence>
<dbReference type="PROSITE" id="PS50921">
    <property type="entry name" value="ANTAR"/>
    <property type="match status" value="1"/>
</dbReference>
<dbReference type="InterPro" id="IPR011006">
    <property type="entry name" value="CheY-like_superfamily"/>
</dbReference>
<dbReference type="GO" id="GO:0003723">
    <property type="term" value="F:RNA binding"/>
    <property type="evidence" value="ECO:0007669"/>
    <property type="project" value="InterPro"/>
</dbReference>
<dbReference type="EMBL" id="FOSW01000014">
    <property type="protein sequence ID" value="SFL62776.1"/>
    <property type="molecule type" value="Genomic_DNA"/>
</dbReference>
<dbReference type="Pfam" id="PF13185">
    <property type="entry name" value="GAF_2"/>
    <property type="match status" value="1"/>
</dbReference>
<dbReference type="PIRSF" id="PIRSF036625">
    <property type="entry name" value="GAF_ANTAR"/>
    <property type="match status" value="1"/>
</dbReference>
<keyword evidence="1" id="KW-0808">Transferase</keyword>
<evidence type="ECO:0000313" key="7">
    <source>
        <dbReference type="Proteomes" id="UP000199152"/>
    </source>
</evidence>
<evidence type="ECO:0000259" key="5">
    <source>
        <dbReference type="PROSITE" id="PS50921"/>
    </source>
</evidence>
<dbReference type="Proteomes" id="UP000199152">
    <property type="component" value="Unassembled WGS sequence"/>
</dbReference>
<dbReference type="SUPFAM" id="SSF52172">
    <property type="entry name" value="CheY-like"/>
    <property type="match status" value="1"/>
</dbReference>
<dbReference type="InParanoid" id="A0A1I4J9H8"/>
<name>A0A1I4J9H8_9ACTN</name>
<reference evidence="6 7" key="1">
    <citation type="submission" date="2016-10" db="EMBL/GenBank/DDBJ databases">
        <authorList>
            <person name="de Groot N.N."/>
        </authorList>
    </citation>
    <scope>NUCLEOTIDE SEQUENCE [LARGE SCALE GENOMIC DNA]</scope>
    <source>
        <strain evidence="6 7">DSM 45317</strain>
    </source>
</reference>
<evidence type="ECO:0000256" key="1">
    <source>
        <dbReference type="ARBA" id="ARBA00022679"/>
    </source>
</evidence>
<dbReference type="Pfam" id="PF03861">
    <property type="entry name" value="ANTAR"/>
    <property type="match status" value="1"/>
</dbReference>
<keyword evidence="4" id="KW-0804">Transcription</keyword>
<proteinExistence type="predicted"/>
<dbReference type="Gene3D" id="1.10.10.10">
    <property type="entry name" value="Winged helix-like DNA-binding domain superfamily/Winged helix DNA-binding domain"/>
    <property type="match status" value="1"/>
</dbReference>
<evidence type="ECO:0000256" key="4">
    <source>
        <dbReference type="ARBA" id="ARBA00023163"/>
    </source>
</evidence>
<dbReference type="AlphaFoldDB" id="A0A1I4J9H8"/>
<keyword evidence="7" id="KW-1185">Reference proteome</keyword>
<dbReference type="STRING" id="504800.SAMN04488085_11495"/>
<protein>
    <submittedName>
        <fullName evidence="6">GAF domain-containing protein</fullName>
    </submittedName>
</protein>
<dbReference type="InterPro" id="IPR012074">
    <property type="entry name" value="GAF_ANTAR"/>
</dbReference>
<dbReference type="InterPro" id="IPR036388">
    <property type="entry name" value="WH-like_DNA-bd_sf"/>
</dbReference>
<dbReference type="InterPro" id="IPR005561">
    <property type="entry name" value="ANTAR"/>
</dbReference>
<dbReference type="GO" id="GO:0016301">
    <property type="term" value="F:kinase activity"/>
    <property type="evidence" value="ECO:0007669"/>
    <property type="project" value="UniProtKB-KW"/>
</dbReference>
<dbReference type="Gene3D" id="3.30.450.40">
    <property type="match status" value="1"/>
</dbReference>
<dbReference type="SUPFAM" id="SSF55781">
    <property type="entry name" value="GAF domain-like"/>
    <property type="match status" value="1"/>
</dbReference>
<organism evidence="6 7">
    <name type="scientific">Geodermatophilus ruber</name>
    <dbReference type="NCBI Taxonomy" id="504800"/>
    <lineage>
        <taxon>Bacteria</taxon>
        <taxon>Bacillati</taxon>
        <taxon>Actinomycetota</taxon>
        <taxon>Actinomycetes</taxon>
        <taxon>Geodermatophilales</taxon>
        <taxon>Geodermatophilaceae</taxon>
        <taxon>Geodermatophilus</taxon>
    </lineage>
</organism>
<keyword evidence="2" id="KW-0418">Kinase</keyword>
<evidence type="ECO:0000256" key="2">
    <source>
        <dbReference type="ARBA" id="ARBA00022777"/>
    </source>
</evidence>
<dbReference type="InterPro" id="IPR003018">
    <property type="entry name" value="GAF"/>
</dbReference>
<dbReference type="SMART" id="SM01012">
    <property type="entry name" value="ANTAR"/>
    <property type="match status" value="1"/>
</dbReference>
<evidence type="ECO:0000256" key="3">
    <source>
        <dbReference type="ARBA" id="ARBA00023015"/>
    </source>
</evidence>
<sequence length="229" mass="24909">MRDDLSQGLSDLARKMQHQTDAAAVMELIVSSVAGTIPGAEHATISLVHGRRRVVSAAATGELARRFDDLQESTQQGPCLDAMYQQVTVRVDDLAADPRWPELARRATAELGVASMLCFQLFVRDQDLGGLNLLAHRPGAFTDESERIGLLFASHAAVAVADAQDLNHMTTALRSRDVIGQAKGILMERYKITAEVAFALLAKTSQDTNRKLHDVAEYLSQTGTLGIER</sequence>